<dbReference type="EMBL" id="CP018076">
    <property type="protein sequence ID" value="APE44245.1"/>
    <property type="molecule type" value="Genomic_DNA"/>
</dbReference>
<feature type="modified residue" description="4-aspartylphosphate" evidence="3">
    <location>
        <position position="55"/>
    </location>
</feature>
<dbReference type="SMART" id="SM00448">
    <property type="entry name" value="REC"/>
    <property type="match status" value="1"/>
</dbReference>
<dbReference type="Gene3D" id="3.40.50.2300">
    <property type="match status" value="1"/>
</dbReference>
<dbReference type="InterPro" id="IPR001789">
    <property type="entry name" value="Sig_transdc_resp-reg_receiver"/>
</dbReference>
<accession>A0A1J0WIW8</accession>
<evidence type="ECO:0000256" key="2">
    <source>
        <dbReference type="ARBA" id="ARBA00023012"/>
    </source>
</evidence>
<protein>
    <submittedName>
        <fullName evidence="5">Two-component system response regulator</fullName>
    </submittedName>
</protein>
<dbReference type="KEGG" id="suam:BOO69_13180"/>
<keyword evidence="1 3" id="KW-0597">Phosphoprotein</keyword>
<reference evidence="5 6" key="1">
    <citation type="submission" date="2016-11" db="EMBL/GenBank/DDBJ databases">
        <title>Complete genome sequence of Sulfitobacter sp. AM1-D1, a toxic bacteria associated with marine dinoflagellate Alexandrium minutum in East China Sea.</title>
        <authorList>
            <person name="Yang Q."/>
            <person name="Zhang X."/>
            <person name="Tian X."/>
        </authorList>
    </citation>
    <scope>NUCLEOTIDE SEQUENCE [LARGE SCALE GENOMIC DNA]</scope>
    <source>
        <strain evidence="5 6">AM1-D1</strain>
    </source>
</reference>
<organism evidence="5 6">
    <name type="scientific">Sulfitobacter alexandrii</name>
    <dbReference type="NCBI Taxonomy" id="1917485"/>
    <lineage>
        <taxon>Bacteria</taxon>
        <taxon>Pseudomonadati</taxon>
        <taxon>Pseudomonadota</taxon>
        <taxon>Alphaproteobacteria</taxon>
        <taxon>Rhodobacterales</taxon>
        <taxon>Roseobacteraceae</taxon>
        <taxon>Sulfitobacter</taxon>
    </lineage>
</organism>
<dbReference type="OrthoDB" id="7326651at2"/>
<dbReference type="RefSeq" id="WP_071972587.1">
    <property type="nucleotide sequence ID" value="NZ_CP018076.1"/>
</dbReference>
<evidence type="ECO:0000259" key="4">
    <source>
        <dbReference type="PROSITE" id="PS50110"/>
    </source>
</evidence>
<keyword evidence="6" id="KW-1185">Reference proteome</keyword>
<dbReference type="PANTHER" id="PTHR45339:SF1">
    <property type="entry name" value="HYBRID SIGNAL TRANSDUCTION HISTIDINE KINASE J"/>
    <property type="match status" value="1"/>
</dbReference>
<dbReference type="STRING" id="1917485.BOO69_13180"/>
<evidence type="ECO:0000313" key="5">
    <source>
        <dbReference type="EMBL" id="APE44245.1"/>
    </source>
</evidence>
<dbReference type="GO" id="GO:0000160">
    <property type="term" value="P:phosphorelay signal transduction system"/>
    <property type="evidence" value="ECO:0007669"/>
    <property type="project" value="UniProtKB-KW"/>
</dbReference>
<dbReference type="Pfam" id="PF00072">
    <property type="entry name" value="Response_reg"/>
    <property type="match status" value="1"/>
</dbReference>
<evidence type="ECO:0000256" key="1">
    <source>
        <dbReference type="ARBA" id="ARBA00022553"/>
    </source>
</evidence>
<evidence type="ECO:0000256" key="3">
    <source>
        <dbReference type="PROSITE-ProRule" id="PRU00169"/>
    </source>
</evidence>
<dbReference type="PANTHER" id="PTHR45339">
    <property type="entry name" value="HYBRID SIGNAL TRANSDUCTION HISTIDINE KINASE J"/>
    <property type="match status" value="1"/>
</dbReference>
<gene>
    <name evidence="5" type="ORF">BOO69_13180</name>
</gene>
<dbReference type="AlphaFoldDB" id="A0A1J0WIW8"/>
<dbReference type="Proteomes" id="UP000181897">
    <property type="component" value="Chromosome"/>
</dbReference>
<dbReference type="InterPro" id="IPR011006">
    <property type="entry name" value="CheY-like_superfamily"/>
</dbReference>
<keyword evidence="2" id="KW-0902">Two-component regulatory system</keyword>
<feature type="domain" description="Response regulatory" evidence="4">
    <location>
        <begin position="2"/>
        <end position="122"/>
    </location>
</feature>
<proteinExistence type="predicted"/>
<dbReference type="SUPFAM" id="SSF52172">
    <property type="entry name" value="CheY-like"/>
    <property type="match status" value="1"/>
</dbReference>
<name>A0A1J0WIW8_9RHOB</name>
<sequence>MKILAVDDDPIIMELLTQFIEAVGGHELTTAESGAEALDLLRTEATGTFDCFMLDIQMPSMDGIELTRRIRMMARYADTPILMLTAMADKRYIDGAFAAGATDYVTKPFEVAELKARLGLVAGMIEGRRARTRKIFAATAVGARAGSDAVELHEPISIHDVDNVIEYVAMENYVQQLTRSSLFGSSTFAFTVREIEQYHATMTPFEFYSLVSDVAEVISDTLHGHQFLMSYAGSGTFVCITESGWRPDMGQLVDAVNLSLARTELYNNAGERLHPRVSGGDVVRLIWKSGAAVMDALATAHATAEAASAQHGKSQTDYWNMGQIA</sequence>
<evidence type="ECO:0000313" key="6">
    <source>
        <dbReference type="Proteomes" id="UP000181897"/>
    </source>
</evidence>
<dbReference type="PROSITE" id="PS50110">
    <property type="entry name" value="RESPONSE_REGULATORY"/>
    <property type="match status" value="1"/>
</dbReference>